<name>A0A8T1VBR2_9STRA</name>
<comment type="caution">
    <text evidence="3">The sequence shown here is derived from an EMBL/GenBank/DDBJ whole genome shotgun (WGS) entry which is preliminary data.</text>
</comment>
<feature type="compositionally biased region" description="Basic residues" evidence="2">
    <location>
        <begin position="344"/>
        <end position="357"/>
    </location>
</feature>
<feature type="region of interest" description="Disordered" evidence="2">
    <location>
        <begin position="1"/>
        <end position="31"/>
    </location>
</feature>
<keyword evidence="4" id="KW-1185">Reference proteome</keyword>
<dbReference type="Proteomes" id="UP000693981">
    <property type="component" value="Unassembled WGS sequence"/>
</dbReference>
<feature type="compositionally biased region" description="Polar residues" evidence="2">
    <location>
        <begin position="490"/>
        <end position="525"/>
    </location>
</feature>
<feature type="compositionally biased region" description="Polar residues" evidence="2">
    <location>
        <begin position="631"/>
        <end position="643"/>
    </location>
</feature>
<proteinExistence type="predicted"/>
<feature type="compositionally biased region" description="Basic residues" evidence="2">
    <location>
        <begin position="418"/>
        <end position="430"/>
    </location>
</feature>
<evidence type="ECO:0000256" key="2">
    <source>
        <dbReference type="SAM" id="MobiDB-lite"/>
    </source>
</evidence>
<feature type="compositionally biased region" description="Pro residues" evidence="2">
    <location>
        <begin position="469"/>
        <end position="481"/>
    </location>
</feature>
<keyword evidence="1" id="KW-0175">Coiled coil</keyword>
<feature type="coiled-coil region" evidence="1">
    <location>
        <begin position="115"/>
        <end position="177"/>
    </location>
</feature>
<dbReference type="EMBL" id="JAGDFL010001144">
    <property type="protein sequence ID" value="KAG7377528.1"/>
    <property type="molecule type" value="Genomic_DNA"/>
</dbReference>
<sequence length="793" mass="83917">MDQPSQPAATPSSSEPSAGTPVPPQAPAGPVQPITEELLQDLLTESSVATSDELLTRLLPYLTRLAKLIIQQGITPPLRGDAPLQRRLNQAMGFDATVDSLQPIPDAIVNLPHDIGELQGQLTNIQATLAATERRLVPEVHRAEHAEFMLKAASARIEELERQLKTSKERSVKADIELRKLQASIDKHTEDLNLMQMGLNSRDDTIGILRKRLEESHASFMASVAANTEQNRQLVAILTRQMAGSGSPADKDKVIDNLRVRNEHLRRTNATLRAHVSLAGMDPEVLRNAIRGITSGELKLEALGVDAPTLAALKRIQDEVTKAADESGEPFALAIAFAKAAHQFRSRRQGKRARRGSSHGSGSDSSDSDDGSSSTVDRADARMAALGLGDSDEEKSDDDSSSRSKTRRRLLMPVAFKKGYKKSQMKKRKITASAPPSPSSKHTPRSHRSSFHIQTRYRTSADSRRGSPLAPPSVSSPPPPELSAATPPVSQSRVQASPPSTEQSTPTVPAVTASSPSSTKPNPAVSTGGYLGSAEAPFDLTSDVESSVDGQSPPRTPPQASQAPAEYSVPADSRSVEREAEEESDDECGPHDSGIDYGFDPPDVDDPSRGVVSGGIDVDMDDSHAPARSEAPQQLPSIVSDNQSSVVPSTTVTPIVDDVQALTECSVDVPTPSLDVQMFGEEIPSDDDQSPPHPPGVSSLHSGPVPRPDSTVPSGGSTQPSPAPQVVQAGGESSVMTSNEPPATSGSPPPATEHSLGPGSPPGGGSPDDNPDVDINENDGDDRGEEDSLGLIK</sequence>
<reference evidence="3" key="1">
    <citation type="submission" date="2021-02" db="EMBL/GenBank/DDBJ databases">
        <authorList>
            <person name="Palmer J.M."/>
        </authorList>
    </citation>
    <scope>NUCLEOTIDE SEQUENCE</scope>
    <source>
        <strain evidence="3">SCRP23</strain>
    </source>
</reference>
<organism evidence="3 4">
    <name type="scientific">Phytophthora boehmeriae</name>
    <dbReference type="NCBI Taxonomy" id="109152"/>
    <lineage>
        <taxon>Eukaryota</taxon>
        <taxon>Sar</taxon>
        <taxon>Stramenopiles</taxon>
        <taxon>Oomycota</taxon>
        <taxon>Peronosporomycetes</taxon>
        <taxon>Peronosporales</taxon>
        <taxon>Peronosporaceae</taxon>
        <taxon>Phytophthora</taxon>
    </lineage>
</organism>
<evidence type="ECO:0000313" key="3">
    <source>
        <dbReference type="EMBL" id="KAG7377528.1"/>
    </source>
</evidence>
<gene>
    <name evidence="3" type="ORF">PHYBOEH_000810</name>
</gene>
<feature type="region of interest" description="Disordered" evidence="2">
    <location>
        <begin position="344"/>
        <end position="651"/>
    </location>
</feature>
<dbReference type="OrthoDB" id="125470at2759"/>
<feature type="compositionally biased region" description="Low complexity" evidence="2">
    <location>
        <begin position="1"/>
        <end position="20"/>
    </location>
</feature>
<feature type="compositionally biased region" description="Acidic residues" evidence="2">
    <location>
        <begin position="390"/>
        <end position="399"/>
    </location>
</feature>
<protein>
    <submittedName>
        <fullName evidence="3">Uncharacterized protein</fullName>
    </submittedName>
</protein>
<evidence type="ECO:0000313" key="4">
    <source>
        <dbReference type="Proteomes" id="UP000693981"/>
    </source>
</evidence>
<accession>A0A8T1VBR2</accession>
<feature type="region of interest" description="Disordered" evidence="2">
    <location>
        <begin position="668"/>
        <end position="793"/>
    </location>
</feature>
<feature type="compositionally biased region" description="Polar residues" evidence="2">
    <location>
        <begin position="711"/>
        <end position="720"/>
    </location>
</feature>
<evidence type="ECO:0000256" key="1">
    <source>
        <dbReference type="SAM" id="Coils"/>
    </source>
</evidence>
<dbReference type="AlphaFoldDB" id="A0A8T1VBR2"/>
<feature type="compositionally biased region" description="Low complexity" evidence="2">
    <location>
        <begin position="740"/>
        <end position="758"/>
    </location>
</feature>
<feature type="compositionally biased region" description="Acidic residues" evidence="2">
    <location>
        <begin position="769"/>
        <end position="793"/>
    </location>
</feature>